<dbReference type="InterPro" id="IPR008207">
    <property type="entry name" value="Sig_transdc_His_kin_Hpt_dom"/>
</dbReference>
<dbReference type="InterPro" id="IPR036641">
    <property type="entry name" value="HPT_dom_sf"/>
</dbReference>
<dbReference type="AlphaFoldDB" id="A0A2M8J4P7"/>
<name>A0A2M8J4P7_9RHOB</name>
<accession>A0A2M8J4P7</accession>
<dbReference type="Gene3D" id="1.20.120.160">
    <property type="entry name" value="HPT domain"/>
    <property type="match status" value="1"/>
</dbReference>
<evidence type="ECO:0000313" key="4">
    <source>
        <dbReference type="EMBL" id="PJE37752.1"/>
    </source>
</evidence>
<evidence type="ECO:0000259" key="3">
    <source>
        <dbReference type="PROSITE" id="PS50894"/>
    </source>
</evidence>
<gene>
    <name evidence="4" type="ORF">CVM52_05105</name>
</gene>
<dbReference type="SUPFAM" id="SSF47226">
    <property type="entry name" value="Histidine-containing phosphotransfer domain, HPT domain"/>
    <property type="match status" value="1"/>
</dbReference>
<evidence type="ECO:0000256" key="2">
    <source>
        <dbReference type="PROSITE-ProRule" id="PRU00110"/>
    </source>
</evidence>
<dbReference type="RefSeq" id="WP_100161473.1">
    <property type="nucleotide sequence ID" value="NZ_PGTB01000009.1"/>
</dbReference>
<proteinExistence type="predicted"/>
<protein>
    <submittedName>
        <fullName evidence="4">Phosphorelay protein</fullName>
    </submittedName>
</protein>
<dbReference type="GO" id="GO:0000160">
    <property type="term" value="P:phosphorelay signal transduction system"/>
    <property type="evidence" value="ECO:0007669"/>
    <property type="project" value="UniProtKB-KW"/>
</dbReference>
<feature type="modified residue" description="Phosphohistidine" evidence="2">
    <location>
        <position position="49"/>
    </location>
</feature>
<dbReference type="EMBL" id="PGTB01000009">
    <property type="protein sequence ID" value="PJE37752.1"/>
    <property type="molecule type" value="Genomic_DNA"/>
</dbReference>
<organism evidence="4 5">
    <name type="scientific">Pseudooceanicola lipolyticus</name>
    <dbReference type="NCBI Taxonomy" id="2029104"/>
    <lineage>
        <taxon>Bacteria</taxon>
        <taxon>Pseudomonadati</taxon>
        <taxon>Pseudomonadota</taxon>
        <taxon>Alphaproteobacteria</taxon>
        <taxon>Rhodobacterales</taxon>
        <taxon>Paracoccaceae</taxon>
        <taxon>Pseudooceanicola</taxon>
    </lineage>
</organism>
<dbReference type="GO" id="GO:0004672">
    <property type="term" value="F:protein kinase activity"/>
    <property type="evidence" value="ECO:0007669"/>
    <property type="project" value="UniProtKB-ARBA"/>
</dbReference>
<reference evidence="4 5" key="1">
    <citation type="journal article" date="2018" name="Int. J. Syst. Evol. Microbiol.">
        <title>Pseudooceanicola lipolyticus sp. nov., a marine alphaproteobacterium, reclassification of Oceanicola flagellatus as Pseudooceanicola flagellatus comb. nov. and emended description of the genus Pseudooceanicola.</title>
        <authorList>
            <person name="Huang M.-M."/>
            <person name="Guo L.-L."/>
            <person name="Wu Y.-H."/>
            <person name="Lai Q.-L."/>
            <person name="Shao Z.-Z."/>
            <person name="Wang C.-S."/>
            <person name="Wu M."/>
            <person name="Xu X.-W."/>
        </authorList>
    </citation>
    <scope>NUCLEOTIDE SEQUENCE [LARGE SCALE GENOMIC DNA]</scope>
    <source>
        <strain evidence="4 5">157</strain>
    </source>
</reference>
<feature type="domain" description="HPt" evidence="3">
    <location>
        <begin position="7"/>
        <end position="107"/>
    </location>
</feature>
<evidence type="ECO:0000256" key="1">
    <source>
        <dbReference type="ARBA" id="ARBA00023012"/>
    </source>
</evidence>
<evidence type="ECO:0000313" key="5">
    <source>
        <dbReference type="Proteomes" id="UP000231553"/>
    </source>
</evidence>
<keyword evidence="1" id="KW-0902">Two-component regulatory system</keyword>
<dbReference type="PROSITE" id="PS50894">
    <property type="entry name" value="HPT"/>
    <property type="match status" value="1"/>
</dbReference>
<comment type="caution">
    <text evidence="4">The sequence shown here is derived from an EMBL/GenBank/DDBJ whole genome shotgun (WGS) entry which is preliminary data.</text>
</comment>
<dbReference type="OrthoDB" id="7889027at2"/>
<keyword evidence="2" id="KW-0597">Phosphoprotein</keyword>
<keyword evidence="5" id="KW-1185">Reference proteome</keyword>
<sequence length="107" mass="11784">MTAQAALIPGLERIRARFLDMLVDRLTEIETLCEEPSTASLRQSQQILHKIAGSAGTLGLQDLGETARVCETRIIEFLDTGNMELSQVYQSLGDFAEIAEDLLTEDS</sequence>
<dbReference type="Pfam" id="PF01627">
    <property type="entry name" value="Hpt"/>
    <property type="match status" value="1"/>
</dbReference>
<dbReference type="Proteomes" id="UP000231553">
    <property type="component" value="Unassembled WGS sequence"/>
</dbReference>